<evidence type="ECO:0008006" key="4">
    <source>
        <dbReference type="Google" id="ProtNLM"/>
    </source>
</evidence>
<organism evidence="2 3">
    <name type="scientific">Chrysochromulina tobinii</name>
    <dbReference type="NCBI Taxonomy" id="1460289"/>
    <lineage>
        <taxon>Eukaryota</taxon>
        <taxon>Haptista</taxon>
        <taxon>Haptophyta</taxon>
        <taxon>Prymnesiophyceae</taxon>
        <taxon>Prymnesiales</taxon>
        <taxon>Chrysochromulinaceae</taxon>
        <taxon>Chrysochromulina</taxon>
    </lineage>
</organism>
<evidence type="ECO:0000256" key="1">
    <source>
        <dbReference type="SAM" id="MobiDB-lite"/>
    </source>
</evidence>
<comment type="caution">
    <text evidence="2">The sequence shown here is derived from an EMBL/GenBank/DDBJ whole genome shotgun (WGS) entry which is preliminary data.</text>
</comment>
<feature type="region of interest" description="Disordered" evidence="1">
    <location>
        <begin position="1"/>
        <end position="21"/>
    </location>
</feature>
<feature type="region of interest" description="Disordered" evidence="1">
    <location>
        <begin position="199"/>
        <end position="233"/>
    </location>
</feature>
<accession>A0A0M0JF15</accession>
<dbReference type="Proteomes" id="UP000037460">
    <property type="component" value="Unassembled WGS sequence"/>
</dbReference>
<proteinExistence type="predicted"/>
<feature type="compositionally biased region" description="Basic and acidic residues" evidence="1">
    <location>
        <begin position="1"/>
        <end position="10"/>
    </location>
</feature>
<name>A0A0M0JF15_9EUKA</name>
<evidence type="ECO:0000313" key="3">
    <source>
        <dbReference type="Proteomes" id="UP000037460"/>
    </source>
</evidence>
<dbReference type="Gene3D" id="1.20.1520.10">
    <property type="entry name" value="ADP-ribosylation factor-like 2-binding protein, domain"/>
    <property type="match status" value="1"/>
</dbReference>
<reference evidence="3" key="1">
    <citation type="journal article" date="2015" name="PLoS Genet.">
        <title>Genome Sequence and Transcriptome Analyses of Chrysochromulina tobin: Metabolic Tools for Enhanced Algal Fitness in the Prominent Order Prymnesiales (Haptophyceae).</title>
        <authorList>
            <person name="Hovde B.T."/>
            <person name="Deodato C.R."/>
            <person name="Hunsperger H.M."/>
            <person name="Ryken S.A."/>
            <person name="Yost W."/>
            <person name="Jha R.K."/>
            <person name="Patterson J."/>
            <person name="Monnat R.J. Jr."/>
            <person name="Barlow S.B."/>
            <person name="Starkenburg S.R."/>
            <person name="Cattolico R.A."/>
        </authorList>
    </citation>
    <scope>NUCLEOTIDE SEQUENCE</scope>
    <source>
        <strain evidence="3">CCMP291</strain>
    </source>
</reference>
<feature type="compositionally biased region" description="Basic and acidic residues" evidence="1">
    <location>
        <begin position="218"/>
        <end position="233"/>
    </location>
</feature>
<gene>
    <name evidence="2" type="ORF">Ctob_010363</name>
</gene>
<dbReference type="InterPro" id="IPR042541">
    <property type="entry name" value="BART_sf"/>
</dbReference>
<dbReference type="EMBL" id="JWZX01003009">
    <property type="protein sequence ID" value="KOO25191.1"/>
    <property type="molecule type" value="Genomic_DNA"/>
</dbReference>
<dbReference type="AlphaFoldDB" id="A0A0M0JF15"/>
<keyword evidence="3" id="KW-1185">Reference proteome</keyword>
<protein>
    <recommendedName>
        <fullName evidence="4">BART domain-containing protein</fullName>
    </recommendedName>
</protein>
<sequence>MLEAPAEKKVTFAASPPPLPQWEMEASTPSVRVTENNFEDLSPFVPTDLGHFVWMKVRSTWKGVVCEATIYEYSEGFERRSDEANGRKLNPTSAVRLIQEVDGFENDALRHLSLKATHAALSGVLETALEAFLRASGSSVTELVQVVARAKDRGDPLRCIDVLLAASEYAEYAAFFELMMDYKFSMYIEGREATPDSVVSQMSVVSPDKVAAASQQQRDQHDEATGTSDPERE</sequence>
<evidence type="ECO:0000313" key="2">
    <source>
        <dbReference type="EMBL" id="KOO25191.1"/>
    </source>
</evidence>